<dbReference type="PROSITE" id="PS00086">
    <property type="entry name" value="CYTOCHROME_P450"/>
    <property type="match status" value="1"/>
</dbReference>
<protein>
    <submittedName>
        <fullName evidence="9">Cytochrome P450 116</fullName>
        <ecNumber evidence="9">1.14.-.-</ecNumber>
    </submittedName>
</protein>
<keyword evidence="5 8" id="KW-0408">Iron</keyword>
<keyword evidence="2 8" id="KW-0349">Heme</keyword>
<dbReference type="CDD" id="cd11078">
    <property type="entry name" value="CYP130-like"/>
    <property type="match status" value="1"/>
</dbReference>
<dbReference type="PRINTS" id="PR00359">
    <property type="entry name" value="BP450"/>
</dbReference>
<name>A0A1L9NQW6_9RHOB</name>
<dbReference type="InterPro" id="IPR001128">
    <property type="entry name" value="Cyt_P450"/>
</dbReference>
<dbReference type="PANTHER" id="PTHR46696">
    <property type="entry name" value="P450, PUTATIVE (EUROFUNG)-RELATED"/>
    <property type="match status" value="1"/>
</dbReference>
<dbReference type="EMBL" id="MLCB01000226">
    <property type="protein sequence ID" value="OJI91685.1"/>
    <property type="molecule type" value="Genomic_DNA"/>
</dbReference>
<dbReference type="AlphaFoldDB" id="A0A1L9NQW6"/>
<keyword evidence="3 8" id="KW-0479">Metal-binding</keyword>
<evidence type="ECO:0000256" key="2">
    <source>
        <dbReference type="ARBA" id="ARBA00022617"/>
    </source>
</evidence>
<evidence type="ECO:0000313" key="9">
    <source>
        <dbReference type="EMBL" id="OJI91685.1"/>
    </source>
</evidence>
<dbReference type="Proteomes" id="UP000184514">
    <property type="component" value="Unassembled WGS sequence"/>
</dbReference>
<keyword evidence="4 8" id="KW-0560">Oxidoreductase</keyword>
<dbReference type="PANTHER" id="PTHR46696:SF6">
    <property type="entry name" value="P450, PUTATIVE (EUROFUNG)-RELATED"/>
    <property type="match status" value="1"/>
</dbReference>
<dbReference type="STRING" id="696762.PFRI_40960"/>
<comment type="function">
    <text evidence="7">Cytochromes P450 are a group of heme-thiolate monooxygenases. They oxidize a variety of structurally unrelated compounds, including steroids, fatty acids, and xenobiotics.</text>
</comment>
<dbReference type="PRINTS" id="PR00385">
    <property type="entry name" value="P450"/>
</dbReference>
<comment type="similarity">
    <text evidence="1 8">Belongs to the cytochrome P450 family.</text>
</comment>
<dbReference type="Gene3D" id="1.10.630.10">
    <property type="entry name" value="Cytochrome P450"/>
    <property type="match status" value="1"/>
</dbReference>
<organism evidence="9 10">
    <name type="scientific">Planktotalea frisia</name>
    <dbReference type="NCBI Taxonomy" id="696762"/>
    <lineage>
        <taxon>Bacteria</taxon>
        <taxon>Pseudomonadati</taxon>
        <taxon>Pseudomonadota</taxon>
        <taxon>Alphaproteobacteria</taxon>
        <taxon>Rhodobacterales</taxon>
        <taxon>Paracoccaceae</taxon>
        <taxon>Planktotalea</taxon>
    </lineage>
</organism>
<evidence type="ECO:0000313" key="10">
    <source>
        <dbReference type="Proteomes" id="UP000184514"/>
    </source>
</evidence>
<dbReference type="SUPFAM" id="SSF48264">
    <property type="entry name" value="Cytochrome P450"/>
    <property type="match status" value="1"/>
</dbReference>
<evidence type="ECO:0000256" key="5">
    <source>
        <dbReference type="ARBA" id="ARBA00023004"/>
    </source>
</evidence>
<dbReference type="InterPro" id="IPR002397">
    <property type="entry name" value="Cyt_P450_B"/>
</dbReference>
<dbReference type="InterPro" id="IPR036396">
    <property type="entry name" value="Cyt_P450_sf"/>
</dbReference>
<dbReference type="GO" id="GO:0016705">
    <property type="term" value="F:oxidoreductase activity, acting on paired donors, with incorporation or reduction of molecular oxygen"/>
    <property type="evidence" value="ECO:0007669"/>
    <property type="project" value="InterPro"/>
</dbReference>
<reference evidence="9 10" key="1">
    <citation type="submission" date="2016-10" db="EMBL/GenBank/DDBJ databases">
        <title>Genome sequence of Planktotalea frisia SH6-1.</title>
        <authorList>
            <person name="Poehlein A."/>
            <person name="Bakenhus I."/>
            <person name="Voget S."/>
            <person name="Brinkhoff T."/>
            <person name="Simon M."/>
        </authorList>
    </citation>
    <scope>NUCLEOTIDE SEQUENCE [LARGE SCALE GENOMIC DNA]</scope>
    <source>
        <strain evidence="9 10">SH6-1</strain>
    </source>
</reference>
<proteinExistence type="inferred from homology"/>
<dbReference type="EC" id="1.14.-.-" evidence="9"/>
<evidence type="ECO:0000256" key="1">
    <source>
        <dbReference type="ARBA" id="ARBA00010617"/>
    </source>
</evidence>
<dbReference type="OrthoDB" id="9792185at2"/>
<gene>
    <name evidence="9" type="primary">thcB</name>
    <name evidence="9" type="ORF">PFRI_40960</name>
</gene>
<dbReference type="GO" id="GO:0020037">
    <property type="term" value="F:heme binding"/>
    <property type="evidence" value="ECO:0007669"/>
    <property type="project" value="InterPro"/>
</dbReference>
<comment type="caution">
    <text evidence="9">The sequence shown here is derived from an EMBL/GenBank/DDBJ whole genome shotgun (WGS) entry which is preliminary data.</text>
</comment>
<evidence type="ECO:0000256" key="6">
    <source>
        <dbReference type="ARBA" id="ARBA00023033"/>
    </source>
</evidence>
<dbReference type="GO" id="GO:0004497">
    <property type="term" value="F:monooxygenase activity"/>
    <property type="evidence" value="ECO:0007669"/>
    <property type="project" value="UniProtKB-KW"/>
</dbReference>
<accession>A0A1L9NQW6</accession>
<keyword evidence="6 8" id="KW-0503">Monooxygenase</keyword>
<sequence>MSVQTQHHTAKYDIFDLSAPHAKWRQLREDQPVFQDPETGYWIVTRHADVKAVFDDWNTFSSDNAQAPMRPMCDVGKQIMKDGGFTVYSGLSARVPPEHTRIRKIAQSAFGPRRFKAIQPKIEIIVDRYLAKIAAMGECDFFREVAYDVPALVLFALMGIPDEDVPKVKDWATSRAVLTWGNLTDEEQLPLAQKMVEYWAYCRGLVAARKETPGDDFPTDMVQAQAAGADITDDEIAGVMYSVLFAGHETTTTLMANAVITLMSNRDAWDAICADPSLIPAATEEILRFEPSIVSWRRRAKVDAEIGGVSIPEGSNILMIMGSGNRDTAVFEDPETFDIHRKNARNHLSFGYGIHFCIGFQLAKMEFGIMLRELTTRFPKMKMKPGQDIEYLTNISFRVPNQVLVDLGLEAQK</sequence>
<dbReference type="FunFam" id="1.10.630.10:FF:000018">
    <property type="entry name" value="Cytochrome P450 monooxygenase"/>
    <property type="match status" value="1"/>
</dbReference>
<keyword evidence="10" id="KW-1185">Reference proteome</keyword>
<dbReference type="GO" id="GO:0005506">
    <property type="term" value="F:iron ion binding"/>
    <property type="evidence" value="ECO:0007669"/>
    <property type="project" value="InterPro"/>
</dbReference>
<evidence type="ECO:0000256" key="4">
    <source>
        <dbReference type="ARBA" id="ARBA00023002"/>
    </source>
</evidence>
<dbReference type="InterPro" id="IPR017972">
    <property type="entry name" value="Cyt_P450_CS"/>
</dbReference>
<evidence type="ECO:0000256" key="7">
    <source>
        <dbReference type="ARBA" id="ARBA00043906"/>
    </source>
</evidence>
<dbReference type="Pfam" id="PF00067">
    <property type="entry name" value="p450"/>
    <property type="match status" value="1"/>
</dbReference>
<dbReference type="RefSeq" id="WP_072632557.1">
    <property type="nucleotide sequence ID" value="NZ_MLCB01000226.1"/>
</dbReference>
<evidence type="ECO:0000256" key="3">
    <source>
        <dbReference type="ARBA" id="ARBA00022723"/>
    </source>
</evidence>
<evidence type="ECO:0000256" key="8">
    <source>
        <dbReference type="RuleBase" id="RU000461"/>
    </source>
</evidence>